<organism evidence="3 4">
    <name type="scientific">Cyclospora cayetanensis</name>
    <dbReference type="NCBI Taxonomy" id="88456"/>
    <lineage>
        <taxon>Eukaryota</taxon>
        <taxon>Sar</taxon>
        <taxon>Alveolata</taxon>
        <taxon>Apicomplexa</taxon>
        <taxon>Conoidasida</taxon>
        <taxon>Coccidia</taxon>
        <taxon>Eucoccidiorida</taxon>
        <taxon>Eimeriorina</taxon>
        <taxon>Eimeriidae</taxon>
        <taxon>Cyclospora</taxon>
    </lineage>
</organism>
<sequence>MSLGDVFWRLYSMGYVTTGCGIIVVFPILATLLLYVASLGSLVGECAICWVTELAPDTAFSGLNNAAFIGLSSMSSNGRRSMHVTKVMSCVATAVGDIAMPDVQSIGLLTAYLIMNNVDFFGARLPSASRRQPTGGLEALLWNFNGFWAMVAFGISASQVHRLSTSFTYTFQCLSMDNMQASDCQSPTSSAADVVLQRSPLCDDVGSLASKRRPTTRAEDTLSVEPTEHAAPADPLQATPVSFPVHARGLNRTYRKRLFRLLFHGCVRIVISVTLLLPVWLQPLEVVDVDLGIVDVLPQSLGDCAANEHLAPQPCAGSGPLAVIRTTTYEATARWLAGLKTTQLNVIRIVLKIEGIIKSLSLSLRVGECLFGEEPGACPVVWDGTDACCDGSVSFIFQMAVECVSSFPYLSRPTLLRTHISKLVVKEKILGIFPIDVADITRTVEDRVSDWARIYLDSQHKWVHWINGCWASKQLNAFPFVLDCGQPFAL</sequence>
<dbReference type="InParanoid" id="A0A1D3CYM6"/>
<dbReference type="AlphaFoldDB" id="A0A1D3CYM6"/>
<keyword evidence="4" id="KW-1185">Reference proteome</keyword>
<comment type="caution">
    <text evidence="3">The sequence shown here is derived from an EMBL/GenBank/DDBJ whole genome shotgun (WGS) entry which is preliminary data.</text>
</comment>
<proteinExistence type="predicted"/>
<feature type="transmembrane region" description="Helical" evidence="2">
    <location>
        <begin position="12"/>
        <end position="35"/>
    </location>
</feature>
<keyword evidence="2" id="KW-0472">Membrane</keyword>
<evidence type="ECO:0000256" key="1">
    <source>
        <dbReference type="SAM" id="MobiDB-lite"/>
    </source>
</evidence>
<evidence type="ECO:0000313" key="4">
    <source>
        <dbReference type="Proteomes" id="UP000095192"/>
    </source>
</evidence>
<feature type="transmembrane region" description="Helical" evidence="2">
    <location>
        <begin position="258"/>
        <end position="281"/>
    </location>
</feature>
<keyword evidence="2" id="KW-0812">Transmembrane</keyword>
<evidence type="ECO:0000256" key="2">
    <source>
        <dbReference type="SAM" id="Phobius"/>
    </source>
</evidence>
<dbReference type="EMBL" id="JROU02001489">
    <property type="protein sequence ID" value="OEH76302.1"/>
    <property type="molecule type" value="Genomic_DNA"/>
</dbReference>
<gene>
    <name evidence="3" type="ORF">cyc_06732</name>
</gene>
<dbReference type="Proteomes" id="UP000095192">
    <property type="component" value="Unassembled WGS sequence"/>
</dbReference>
<dbReference type="VEuPathDB" id="ToxoDB:LOC34622834"/>
<reference evidence="3 4" key="1">
    <citation type="journal article" date="2016" name="BMC Genomics">
        <title>Comparative genomics reveals Cyclospora cayetanensis possesses coccidia-like metabolism and invasion components but unique surface antigens.</title>
        <authorList>
            <person name="Liu S."/>
            <person name="Wang L."/>
            <person name="Zheng H."/>
            <person name="Xu Z."/>
            <person name="Roellig D.M."/>
            <person name="Li N."/>
            <person name="Frace M.A."/>
            <person name="Tang K."/>
            <person name="Arrowood M.J."/>
            <person name="Moss D.M."/>
            <person name="Zhang L."/>
            <person name="Feng Y."/>
            <person name="Xiao L."/>
        </authorList>
    </citation>
    <scope>NUCLEOTIDE SEQUENCE [LARGE SCALE GENOMIC DNA]</scope>
    <source>
        <strain evidence="3 4">CHN_HEN01</strain>
    </source>
</reference>
<evidence type="ECO:0000313" key="3">
    <source>
        <dbReference type="EMBL" id="OEH76302.1"/>
    </source>
</evidence>
<protein>
    <submittedName>
        <fullName evidence="3">Uncharacterized protein</fullName>
    </submittedName>
</protein>
<accession>A0A1D3CYM6</accession>
<dbReference type="VEuPathDB" id="ToxoDB:cyc_06732"/>
<name>A0A1D3CYM6_9EIME</name>
<keyword evidence="2" id="KW-1133">Transmembrane helix</keyword>
<feature type="region of interest" description="Disordered" evidence="1">
    <location>
        <begin position="206"/>
        <end position="235"/>
    </location>
</feature>